<protein>
    <submittedName>
        <fullName evidence="5">Lipoprotein LpqB</fullName>
    </submittedName>
</protein>
<accession>A0ABQ5QQ47</accession>
<keyword evidence="6" id="KW-1185">Reference proteome</keyword>
<dbReference type="InterPro" id="IPR059026">
    <property type="entry name" value="LpqB_N"/>
</dbReference>
<evidence type="ECO:0000256" key="1">
    <source>
        <dbReference type="SAM" id="MobiDB-lite"/>
    </source>
</evidence>
<evidence type="ECO:0000259" key="3">
    <source>
        <dbReference type="Pfam" id="PF10647"/>
    </source>
</evidence>
<dbReference type="EMBL" id="BSDI01000004">
    <property type="protein sequence ID" value="GLH95864.1"/>
    <property type="molecule type" value="Genomic_DNA"/>
</dbReference>
<dbReference type="InterPro" id="IPR018910">
    <property type="entry name" value="LpqB_C"/>
</dbReference>
<feature type="domain" description="Lipoprotein LpqB N-terminal" evidence="4">
    <location>
        <begin position="44"/>
        <end position="163"/>
    </location>
</feature>
<sequence>MVAAGVGMAGCGIPDETPVRVDGPGPSPGFATEGASADPPPREAAASKDQFVDNYLQAAAGEARDAHARVSLYLAPAVRSGFKATQEEPSLNLVRVRTRTVADNGDGTATATLQVDQVGMLDGDGQVNPPTQTATTYTIKVGEVEGKPGWFVTTPPDVLLLDVAALSIYYERQNIYFWNVERTGLVPDPRYMPRAVSPAGQPTEILDRLIAGPSELLGAAVRRLPAGTQRTGTVPDTGDRLEISLSAEAGAQDYDPVELGRQLMWSLPSSMRKDLELRIEGQSPRVITEDQAFLDANPAYTSAETPERFAIYGGRIYRLNSSPNGGRDPLPAIITNAVNHDILLAALASGSGVTAAALVVKQGAGQRLLVGTTGGDRPRGFTPVDTVREAIGRPVWLKAPLDTGLVVVGGKLYRFGLDGGALTQVSLPGVGGAVSAVSAAPDGRRIAVVAGGRLYVAAIGRDDQSVEVQAARAVPTSLQQFTEVAWHDDGQLTAAWLRGGRSAIGTVTIDGVAEEVLYERGEAQVTYLVDYPRSPTDNQSVMYVAGGKGYDSQGPDQDGVIEANEVVNGPSNAAPGSATAPFYLN</sequence>
<organism evidence="5 6">
    <name type="scientific">Phytohabitans aurantiacus</name>
    <dbReference type="NCBI Taxonomy" id="3016789"/>
    <lineage>
        <taxon>Bacteria</taxon>
        <taxon>Bacillati</taxon>
        <taxon>Actinomycetota</taxon>
        <taxon>Actinomycetes</taxon>
        <taxon>Micromonosporales</taxon>
        <taxon>Micromonosporaceae</taxon>
    </lineage>
</organism>
<name>A0ABQ5QQ47_9ACTN</name>
<dbReference type="Pfam" id="PF10646">
    <property type="entry name" value="Germane"/>
    <property type="match status" value="1"/>
</dbReference>
<dbReference type="Proteomes" id="UP001144280">
    <property type="component" value="Unassembled WGS sequence"/>
</dbReference>
<dbReference type="SUPFAM" id="SSF82171">
    <property type="entry name" value="DPP6 N-terminal domain-like"/>
    <property type="match status" value="1"/>
</dbReference>
<evidence type="ECO:0000313" key="5">
    <source>
        <dbReference type="EMBL" id="GLH95864.1"/>
    </source>
</evidence>
<reference evidence="5" key="1">
    <citation type="submission" date="2022-12" db="EMBL/GenBank/DDBJ databases">
        <title>New Phytohabitans aurantiacus sp. RD004123 nov., an actinomycete isolated from soil.</title>
        <authorList>
            <person name="Triningsih D.W."/>
            <person name="Harunari E."/>
            <person name="Igarashi Y."/>
        </authorList>
    </citation>
    <scope>NUCLEOTIDE SEQUENCE</scope>
    <source>
        <strain evidence="5">RD004123</strain>
    </source>
</reference>
<feature type="region of interest" description="Disordered" evidence="1">
    <location>
        <begin position="1"/>
        <end position="46"/>
    </location>
</feature>
<feature type="domain" description="Lipoprotein LpqB C-terminal" evidence="3">
    <location>
        <begin position="342"/>
        <end position="517"/>
    </location>
</feature>
<evidence type="ECO:0000259" key="2">
    <source>
        <dbReference type="Pfam" id="PF10646"/>
    </source>
</evidence>
<keyword evidence="5" id="KW-0449">Lipoprotein</keyword>
<feature type="domain" description="GerMN" evidence="2">
    <location>
        <begin position="175"/>
        <end position="282"/>
    </location>
</feature>
<evidence type="ECO:0000259" key="4">
    <source>
        <dbReference type="Pfam" id="PF25976"/>
    </source>
</evidence>
<gene>
    <name evidence="5" type="primary">lpqB</name>
    <name evidence="5" type="ORF">Pa4123_11360</name>
</gene>
<dbReference type="Pfam" id="PF10647">
    <property type="entry name" value="Gmad1"/>
    <property type="match status" value="1"/>
</dbReference>
<dbReference type="Pfam" id="PF25976">
    <property type="entry name" value="LpqB_N"/>
    <property type="match status" value="1"/>
</dbReference>
<evidence type="ECO:0000313" key="6">
    <source>
        <dbReference type="Proteomes" id="UP001144280"/>
    </source>
</evidence>
<comment type="caution">
    <text evidence="5">The sequence shown here is derived from an EMBL/GenBank/DDBJ whole genome shotgun (WGS) entry which is preliminary data.</text>
</comment>
<dbReference type="InterPro" id="IPR019606">
    <property type="entry name" value="GerMN"/>
</dbReference>
<proteinExistence type="predicted"/>